<name>A0A1Y6D3Z8_9GAMM</name>
<protein>
    <submittedName>
        <fullName evidence="2">Uncharacterized protein</fullName>
    </submittedName>
</protein>
<dbReference type="AlphaFoldDB" id="A0A1Y6D3Z8"/>
<evidence type="ECO:0000313" key="3">
    <source>
        <dbReference type="Proteomes" id="UP000192923"/>
    </source>
</evidence>
<proteinExistence type="predicted"/>
<dbReference type="Proteomes" id="UP000192923">
    <property type="component" value="Unassembled WGS sequence"/>
</dbReference>
<organism evidence="2 3">
    <name type="scientific">Methylomagnum ishizawai</name>
    <dbReference type="NCBI Taxonomy" id="1760988"/>
    <lineage>
        <taxon>Bacteria</taxon>
        <taxon>Pseudomonadati</taxon>
        <taxon>Pseudomonadota</taxon>
        <taxon>Gammaproteobacteria</taxon>
        <taxon>Methylococcales</taxon>
        <taxon>Methylococcaceae</taxon>
        <taxon>Methylomagnum</taxon>
    </lineage>
</organism>
<feature type="region of interest" description="Disordered" evidence="1">
    <location>
        <begin position="1"/>
        <end position="25"/>
    </location>
</feature>
<keyword evidence="3" id="KW-1185">Reference proteome</keyword>
<reference evidence="2 3" key="1">
    <citation type="submission" date="2016-12" db="EMBL/GenBank/DDBJ databases">
        <authorList>
            <person name="Song W.-J."/>
            <person name="Kurnit D.M."/>
        </authorList>
    </citation>
    <scope>NUCLEOTIDE SEQUENCE [LARGE SCALE GENOMIC DNA]</scope>
    <source>
        <strain evidence="2 3">175</strain>
    </source>
</reference>
<evidence type="ECO:0000256" key="1">
    <source>
        <dbReference type="SAM" id="MobiDB-lite"/>
    </source>
</evidence>
<dbReference type="EMBL" id="FXAM01000001">
    <property type="protein sequence ID" value="SMF94685.1"/>
    <property type="molecule type" value="Genomic_DNA"/>
</dbReference>
<accession>A0A1Y6D3Z8</accession>
<sequence length="98" mass="10551">MLTQTGRLEAGPSVGHSRGSTHSDYPMMNMIRATGLTFLLGLVAGCGPDHLGRLAYGTAAAIQQQNCLDSPVARKQDCLQTETYDQYQRQRGEADPPG</sequence>
<evidence type="ECO:0000313" key="2">
    <source>
        <dbReference type="EMBL" id="SMF94685.1"/>
    </source>
</evidence>
<gene>
    <name evidence="2" type="ORF">SAMN02949497_2012</name>
</gene>